<keyword evidence="1" id="KW-0540">Nuclease</keyword>
<dbReference type="GO" id="GO:0004519">
    <property type="term" value="F:endonuclease activity"/>
    <property type="evidence" value="ECO:0007669"/>
    <property type="project" value="UniProtKB-KW"/>
</dbReference>
<dbReference type="InterPro" id="IPR044925">
    <property type="entry name" value="His-Me_finger_sf"/>
</dbReference>
<proteinExistence type="predicted"/>
<dbReference type="SUPFAM" id="SSF54060">
    <property type="entry name" value="His-Me finger endonucleases"/>
    <property type="match status" value="1"/>
</dbReference>
<gene>
    <name evidence="1" type="ORF">CPT_Paso_031</name>
</gene>
<protein>
    <submittedName>
        <fullName evidence="1">Endonuclease VII</fullName>
    </submittedName>
</protein>
<dbReference type="Pfam" id="PF02945">
    <property type="entry name" value="Endonuclease_7"/>
    <property type="match status" value="1"/>
</dbReference>
<dbReference type="InterPro" id="IPR038563">
    <property type="entry name" value="Endonuclease_7_sf"/>
</dbReference>
<keyword evidence="1" id="KW-0255">Endonuclease</keyword>
<organism evidence="1 2">
    <name type="scientific">Rhizobium phage Paso</name>
    <dbReference type="NCBI Taxonomy" id="2767574"/>
    <lineage>
        <taxon>Viruses</taxon>
        <taxon>Duplodnaviria</taxon>
        <taxon>Heunggongvirae</taxon>
        <taxon>Uroviricota</taxon>
        <taxon>Caudoviricetes</taxon>
        <taxon>Autographivirales</taxon>
        <taxon>Dunnvirinae</taxon>
        <taxon>Pasovirus</taxon>
        <taxon>Pasovirus paso</taxon>
    </lineage>
</organism>
<keyword evidence="1" id="KW-0378">Hydrolase</keyword>
<evidence type="ECO:0000313" key="2">
    <source>
        <dbReference type="Proteomes" id="UP000516513"/>
    </source>
</evidence>
<keyword evidence="2" id="KW-1185">Reference proteome</keyword>
<evidence type="ECO:0000313" key="1">
    <source>
        <dbReference type="EMBL" id="QOE32148.1"/>
    </source>
</evidence>
<reference evidence="1 2" key="1">
    <citation type="submission" date="2020-07" db="EMBL/GenBank/DDBJ databases">
        <title>Complete genome sequence of Rhizobium japonicum phage Paso.</title>
        <authorList>
            <person name="McBee D.B."/>
            <person name="Ravindran A."/>
            <person name="Newkirk H."/>
            <person name="Gonzalez C."/>
            <person name="Young R."/>
            <person name="Liu M."/>
        </authorList>
    </citation>
    <scope>NUCLEOTIDE SEQUENCE [LARGE SCALE GENOMIC DNA]</scope>
</reference>
<sequence>MQPRRRIKTTEVVLVKKAIYDQQKGQCPLCKTYMATLSDACLDHNHDTGLIRGVLCRNCNGIEGKIKNLVNRARRGMEFANFLGNVILYWLKHATDQTGLYHPTHKNDEEKRLLRNKKARVARAKKKALV</sequence>
<dbReference type="InterPro" id="IPR004211">
    <property type="entry name" value="Endonuclease_7"/>
</dbReference>
<dbReference type="EMBL" id="MT708546">
    <property type="protein sequence ID" value="QOE32148.1"/>
    <property type="molecule type" value="Genomic_DNA"/>
</dbReference>
<dbReference type="Gene3D" id="3.40.1800.10">
    <property type="entry name" value="His-Me finger endonucleases"/>
    <property type="match status" value="1"/>
</dbReference>
<dbReference type="Proteomes" id="UP000516513">
    <property type="component" value="Segment"/>
</dbReference>
<accession>A0A7L8G737</accession>
<name>A0A7L8G737_9CAUD</name>